<feature type="domain" description="Tc1-like transposase DDE" evidence="1">
    <location>
        <begin position="159"/>
        <end position="215"/>
    </location>
</feature>
<evidence type="ECO:0000313" key="3">
    <source>
        <dbReference type="Proteomes" id="UP000077315"/>
    </source>
</evidence>
<gene>
    <name evidence="2" type="ORF">PHYBLDRAFT_67357</name>
</gene>
<evidence type="ECO:0000259" key="1">
    <source>
        <dbReference type="Pfam" id="PF13358"/>
    </source>
</evidence>
<dbReference type="Pfam" id="PF13358">
    <property type="entry name" value="DDE_3"/>
    <property type="match status" value="1"/>
</dbReference>
<dbReference type="VEuPathDB" id="FungiDB:PHYBLDRAFT_67357"/>
<dbReference type="InParanoid" id="A0A162THM3"/>
<organism evidence="2 3">
    <name type="scientific">Phycomyces blakesleeanus (strain ATCC 8743b / DSM 1359 / FGSC 10004 / NBRC 33097 / NRRL 1555)</name>
    <dbReference type="NCBI Taxonomy" id="763407"/>
    <lineage>
        <taxon>Eukaryota</taxon>
        <taxon>Fungi</taxon>
        <taxon>Fungi incertae sedis</taxon>
        <taxon>Mucoromycota</taxon>
        <taxon>Mucoromycotina</taxon>
        <taxon>Mucoromycetes</taxon>
        <taxon>Mucorales</taxon>
        <taxon>Phycomycetaceae</taxon>
        <taxon>Phycomyces</taxon>
    </lineage>
</organism>
<keyword evidence="3" id="KW-1185">Reference proteome</keyword>
<dbReference type="InterPro" id="IPR038717">
    <property type="entry name" value="Tc1-like_DDE_dom"/>
</dbReference>
<dbReference type="STRING" id="763407.A0A162THM3"/>
<dbReference type="RefSeq" id="XP_018285263.1">
    <property type="nucleotide sequence ID" value="XM_018441784.1"/>
</dbReference>
<dbReference type="GeneID" id="29002690"/>
<dbReference type="OrthoDB" id="2446457at2759"/>
<dbReference type="AlphaFoldDB" id="A0A162THM3"/>
<dbReference type="InterPro" id="IPR036397">
    <property type="entry name" value="RNaseH_sf"/>
</dbReference>
<dbReference type="Gene3D" id="3.30.420.10">
    <property type="entry name" value="Ribonuclease H-like superfamily/Ribonuclease H"/>
    <property type="match status" value="1"/>
</dbReference>
<proteinExistence type="predicted"/>
<name>A0A162THM3_PHYB8</name>
<dbReference type="Proteomes" id="UP000077315">
    <property type="component" value="Unassembled WGS sequence"/>
</dbReference>
<evidence type="ECO:0000313" key="2">
    <source>
        <dbReference type="EMBL" id="OAD67223.1"/>
    </source>
</evidence>
<dbReference type="GO" id="GO:0003676">
    <property type="term" value="F:nucleic acid binding"/>
    <property type="evidence" value="ECO:0007669"/>
    <property type="project" value="InterPro"/>
</dbReference>
<reference evidence="3" key="1">
    <citation type="submission" date="2015-06" db="EMBL/GenBank/DDBJ databases">
        <title>Expansion of signal transduction pathways in fungi by whole-genome duplication.</title>
        <authorList>
            <consortium name="DOE Joint Genome Institute"/>
            <person name="Corrochano L.M."/>
            <person name="Kuo A."/>
            <person name="Marcet-Houben M."/>
            <person name="Polaino S."/>
            <person name="Salamov A."/>
            <person name="Villalobos J.M."/>
            <person name="Alvarez M.I."/>
            <person name="Avalos J."/>
            <person name="Benito E.P."/>
            <person name="Benoit I."/>
            <person name="Burger G."/>
            <person name="Camino L.P."/>
            <person name="Canovas D."/>
            <person name="Cerda-Olmedo E."/>
            <person name="Cheng J.-F."/>
            <person name="Dominguez A."/>
            <person name="Elias M."/>
            <person name="Eslava A.P."/>
            <person name="Glaser F."/>
            <person name="Grimwood J."/>
            <person name="Gutierrez G."/>
            <person name="Heitman J."/>
            <person name="Henrissat B."/>
            <person name="Iturriaga E.A."/>
            <person name="Lang B.F."/>
            <person name="Lavin J.L."/>
            <person name="Lee S."/>
            <person name="Li W."/>
            <person name="Lindquist E."/>
            <person name="Lopez-Garcia S."/>
            <person name="Luque E.M."/>
            <person name="Marcos A.T."/>
            <person name="Martin J."/>
            <person name="McCluskey K."/>
            <person name="Medina H.R."/>
            <person name="Miralles-Duran A."/>
            <person name="Miyazaki A."/>
            <person name="Munoz-Torres E."/>
            <person name="Oguiza J.A."/>
            <person name="Ohm R."/>
            <person name="Olmedo M."/>
            <person name="Orejas M."/>
            <person name="Ortiz-Castellanos L."/>
            <person name="Pisabarro A.G."/>
            <person name="Rodriguez-Romero J."/>
            <person name="Ruiz-Herrera J."/>
            <person name="Ruiz-Vazquez R."/>
            <person name="Sanz C."/>
            <person name="Schackwitz W."/>
            <person name="Schmutz J."/>
            <person name="Shahriari M."/>
            <person name="Shelest E."/>
            <person name="Silva-Franco F."/>
            <person name="Soanes D."/>
            <person name="Syed K."/>
            <person name="Tagua V.G."/>
            <person name="Talbot N.J."/>
            <person name="Thon M."/>
            <person name="De vries R.P."/>
            <person name="Wiebenga A."/>
            <person name="Yadav J.S."/>
            <person name="Braun E.L."/>
            <person name="Baker S."/>
            <person name="Garre V."/>
            <person name="Horwitz B."/>
            <person name="Torres-Martinez S."/>
            <person name="Idnurm A."/>
            <person name="Herrera-Estrella A."/>
            <person name="Gabaldon T."/>
            <person name="Grigoriev I.V."/>
        </authorList>
    </citation>
    <scope>NUCLEOTIDE SEQUENCE [LARGE SCALE GENOMIC DNA]</scope>
    <source>
        <strain evidence="3">NRRL 1555(-)</strain>
    </source>
</reference>
<dbReference type="EMBL" id="KV441025">
    <property type="protein sequence ID" value="OAD67223.1"/>
    <property type="molecule type" value="Genomic_DNA"/>
</dbReference>
<sequence>MGFPRTTINTAIKRCEKKRKTSTAKPKTRPGRPKKLSVTYVASLCLSVRRNLFESYAYHQRNLAAAGVIIYRYTVIRHLKTESFLFLLFLHPCFEAKLNPRTEEEPAAEVWKRSKDGVGFFWAGGLGPLSFLEGFIDQDAYVNCLSKDFNSWYKKSDGEQKIMFIFQEDGASCHTGSYTTWWKNRWEIKRFDYWPSQSPGLNPIEHVWHALKANPKACILQEWERFDPGLLRTLVASMPDRIRAVIEASGNHITY</sequence>
<accession>A0A162THM3</accession>
<protein>
    <recommendedName>
        <fullName evidence="1">Tc1-like transposase DDE domain-containing protein</fullName>
    </recommendedName>
</protein>